<sequence>MEPCWEEALDADDSDLQSLTLLRPCKQQRRHDESNPSINTHLSLSQTLDSSKSPSQTVGSLLQKFTPAYQAEAPPPFRTIPGPAGIVQAAKLRKSRDNENLLGHEEPPMATQEYIRRVVEDPEEDDDFNRSPWLSAIEFVYADGMFNSVPNAPLGDIHKHLKKGKLEQVVAVIKSCTPNELGDLMVSLKDPTGAVSGTIHHKVLTEGEFGKGILVGSVLILHKVSVFSPSKATHYLNITNRNLVKGTRTFSLEQIAKKMANVTKTTTNTQQNQHIDIDNDQENVNPIVSTGPHSTETLKESNVTKSPAHLEPAMVSGSLPVWTDEQLNELFDNFEDDF</sequence>
<organism evidence="1 2">
    <name type="scientific">Cichorium intybus</name>
    <name type="common">Chicory</name>
    <dbReference type="NCBI Taxonomy" id="13427"/>
    <lineage>
        <taxon>Eukaryota</taxon>
        <taxon>Viridiplantae</taxon>
        <taxon>Streptophyta</taxon>
        <taxon>Embryophyta</taxon>
        <taxon>Tracheophyta</taxon>
        <taxon>Spermatophyta</taxon>
        <taxon>Magnoliopsida</taxon>
        <taxon>eudicotyledons</taxon>
        <taxon>Gunneridae</taxon>
        <taxon>Pentapetalae</taxon>
        <taxon>asterids</taxon>
        <taxon>campanulids</taxon>
        <taxon>Asterales</taxon>
        <taxon>Asteraceae</taxon>
        <taxon>Cichorioideae</taxon>
        <taxon>Cichorieae</taxon>
        <taxon>Cichoriinae</taxon>
        <taxon>Cichorium</taxon>
    </lineage>
</organism>
<dbReference type="EMBL" id="CM042014">
    <property type="protein sequence ID" value="KAI3724329.1"/>
    <property type="molecule type" value="Genomic_DNA"/>
</dbReference>
<reference evidence="2" key="1">
    <citation type="journal article" date="2022" name="Mol. Ecol. Resour.">
        <title>The genomes of chicory, endive, great burdock and yacon provide insights into Asteraceae palaeo-polyploidization history and plant inulin production.</title>
        <authorList>
            <person name="Fan W."/>
            <person name="Wang S."/>
            <person name="Wang H."/>
            <person name="Wang A."/>
            <person name="Jiang F."/>
            <person name="Liu H."/>
            <person name="Zhao H."/>
            <person name="Xu D."/>
            <person name="Zhang Y."/>
        </authorList>
    </citation>
    <scope>NUCLEOTIDE SEQUENCE [LARGE SCALE GENOMIC DNA]</scope>
    <source>
        <strain evidence="2">cv. Punajuju</strain>
    </source>
</reference>
<dbReference type="Proteomes" id="UP001055811">
    <property type="component" value="Linkage Group LG06"/>
</dbReference>
<protein>
    <submittedName>
        <fullName evidence="1">Uncharacterized protein</fullName>
    </submittedName>
</protein>
<accession>A0ACB9BQZ5</accession>
<evidence type="ECO:0000313" key="1">
    <source>
        <dbReference type="EMBL" id="KAI3724329.1"/>
    </source>
</evidence>
<name>A0ACB9BQZ5_CICIN</name>
<evidence type="ECO:0000313" key="2">
    <source>
        <dbReference type="Proteomes" id="UP001055811"/>
    </source>
</evidence>
<reference evidence="1 2" key="2">
    <citation type="journal article" date="2022" name="Mol. Ecol. Resour.">
        <title>The genomes of chicory, endive, great burdock and yacon provide insights into Asteraceae paleo-polyploidization history and plant inulin production.</title>
        <authorList>
            <person name="Fan W."/>
            <person name="Wang S."/>
            <person name="Wang H."/>
            <person name="Wang A."/>
            <person name="Jiang F."/>
            <person name="Liu H."/>
            <person name="Zhao H."/>
            <person name="Xu D."/>
            <person name="Zhang Y."/>
        </authorList>
    </citation>
    <scope>NUCLEOTIDE SEQUENCE [LARGE SCALE GENOMIC DNA]</scope>
    <source>
        <strain evidence="2">cv. Punajuju</strain>
        <tissue evidence="1">Leaves</tissue>
    </source>
</reference>
<comment type="caution">
    <text evidence="1">The sequence shown here is derived from an EMBL/GenBank/DDBJ whole genome shotgun (WGS) entry which is preliminary data.</text>
</comment>
<gene>
    <name evidence="1" type="ORF">L2E82_36101</name>
</gene>
<keyword evidence="2" id="KW-1185">Reference proteome</keyword>
<proteinExistence type="predicted"/>